<dbReference type="Pfam" id="PF00583">
    <property type="entry name" value="Acetyltransf_1"/>
    <property type="match status" value="1"/>
</dbReference>
<keyword evidence="3" id="KW-1185">Reference proteome</keyword>
<evidence type="ECO:0000313" key="3">
    <source>
        <dbReference type="Proteomes" id="UP000317371"/>
    </source>
</evidence>
<dbReference type="AlphaFoldDB" id="A0A540V8Y2"/>
<gene>
    <name evidence="2" type="ORF">FKZ61_22570</name>
</gene>
<dbReference type="OrthoDB" id="160586at2"/>
<evidence type="ECO:0000313" key="2">
    <source>
        <dbReference type="EMBL" id="TQE93155.1"/>
    </source>
</evidence>
<reference evidence="2 3" key="1">
    <citation type="submission" date="2019-06" db="EMBL/GenBank/DDBJ databases">
        <title>Genome sequence of Litorilinea aerophila BAA-2444.</title>
        <authorList>
            <person name="Maclea K.S."/>
            <person name="Maurais E.G."/>
            <person name="Iannazzi L.C."/>
        </authorList>
    </citation>
    <scope>NUCLEOTIDE SEQUENCE [LARGE SCALE GENOMIC DNA]</scope>
    <source>
        <strain evidence="2 3">ATCC BAA-2444</strain>
    </source>
</reference>
<dbReference type="GO" id="GO:0016747">
    <property type="term" value="F:acyltransferase activity, transferring groups other than amino-acyl groups"/>
    <property type="evidence" value="ECO:0007669"/>
    <property type="project" value="InterPro"/>
</dbReference>
<dbReference type="EMBL" id="VIGC01000048">
    <property type="protein sequence ID" value="TQE93155.1"/>
    <property type="molecule type" value="Genomic_DNA"/>
</dbReference>
<dbReference type="InterPro" id="IPR000182">
    <property type="entry name" value="GNAT_dom"/>
</dbReference>
<dbReference type="Gene3D" id="3.40.630.30">
    <property type="match status" value="1"/>
</dbReference>
<name>A0A540V8Y2_9CHLR</name>
<dbReference type="PROSITE" id="PS51186">
    <property type="entry name" value="GNAT"/>
    <property type="match status" value="1"/>
</dbReference>
<keyword evidence="2" id="KW-0808">Transferase</keyword>
<sequence>MTIVELAPEHATAAAHLHLAGQSGTFLTELGPGVLTVFYRALPRSAAGFGFAAWSGQPDQVIGFVSATTNTGQLFLEMATRHLGELLPVTLARCLRHPILLWHSAQTLAYPLLTREPGEKGAAELLSIMVAPAWRGQGIGTRLLEALVGECGRRGLTTLDVMVDAANQGAQRFYRRHHFVERRQISLYGRALCLYRRELPQAHPGGQ</sequence>
<accession>A0A540V8Y2</accession>
<proteinExistence type="predicted"/>
<dbReference type="CDD" id="cd04301">
    <property type="entry name" value="NAT_SF"/>
    <property type="match status" value="1"/>
</dbReference>
<protein>
    <submittedName>
        <fullName evidence="2">GNAT family N-acetyltransferase</fullName>
    </submittedName>
</protein>
<comment type="caution">
    <text evidence="2">The sequence shown here is derived from an EMBL/GenBank/DDBJ whole genome shotgun (WGS) entry which is preliminary data.</text>
</comment>
<organism evidence="2 3">
    <name type="scientific">Litorilinea aerophila</name>
    <dbReference type="NCBI Taxonomy" id="1204385"/>
    <lineage>
        <taxon>Bacteria</taxon>
        <taxon>Bacillati</taxon>
        <taxon>Chloroflexota</taxon>
        <taxon>Caldilineae</taxon>
        <taxon>Caldilineales</taxon>
        <taxon>Caldilineaceae</taxon>
        <taxon>Litorilinea</taxon>
    </lineage>
</organism>
<dbReference type="SUPFAM" id="SSF55729">
    <property type="entry name" value="Acyl-CoA N-acyltransferases (Nat)"/>
    <property type="match status" value="1"/>
</dbReference>
<dbReference type="InterPro" id="IPR016181">
    <property type="entry name" value="Acyl_CoA_acyltransferase"/>
</dbReference>
<dbReference type="RefSeq" id="WP_141612439.1">
    <property type="nucleotide sequence ID" value="NZ_VIGC02000048.1"/>
</dbReference>
<dbReference type="PANTHER" id="PTHR43072">
    <property type="entry name" value="N-ACETYLTRANSFERASE"/>
    <property type="match status" value="1"/>
</dbReference>
<dbReference type="InParanoid" id="A0A540V8Y2"/>
<dbReference type="Proteomes" id="UP000317371">
    <property type="component" value="Unassembled WGS sequence"/>
</dbReference>
<evidence type="ECO:0000259" key="1">
    <source>
        <dbReference type="PROSITE" id="PS51186"/>
    </source>
</evidence>
<feature type="domain" description="N-acetyltransferase" evidence="1">
    <location>
        <begin position="62"/>
        <end position="200"/>
    </location>
</feature>